<proteinExistence type="predicted"/>
<evidence type="ECO:0000313" key="2">
    <source>
        <dbReference type="Proteomes" id="UP001164250"/>
    </source>
</evidence>
<dbReference type="EMBL" id="CM047898">
    <property type="protein sequence ID" value="KAJ0106604.1"/>
    <property type="molecule type" value="Genomic_DNA"/>
</dbReference>
<dbReference type="Proteomes" id="UP001164250">
    <property type="component" value="Chromosome 2"/>
</dbReference>
<gene>
    <name evidence="1" type="ORF">Patl1_19698</name>
</gene>
<organism evidence="1 2">
    <name type="scientific">Pistacia atlantica</name>
    <dbReference type="NCBI Taxonomy" id="434234"/>
    <lineage>
        <taxon>Eukaryota</taxon>
        <taxon>Viridiplantae</taxon>
        <taxon>Streptophyta</taxon>
        <taxon>Embryophyta</taxon>
        <taxon>Tracheophyta</taxon>
        <taxon>Spermatophyta</taxon>
        <taxon>Magnoliopsida</taxon>
        <taxon>eudicotyledons</taxon>
        <taxon>Gunneridae</taxon>
        <taxon>Pentapetalae</taxon>
        <taxon>rosids</taxon>
        <taxon>malvids</taxon>
        <taxon>Sapindales</taxon>
        <taxon>Anacardiaceae</taxon>
        <taxon>Pistacia</taxon>
    </lineage>
</organism>
<evidence type="ECO:0000313" key="1">
    <source>
        <dbReference type="EMBL" id="KAJ0106604.1"/>
    </source>
</evidence>
<name>A0ACC1C3D0_9ROSI</name>
<accession>A0ACC1C3D0</accession>
<protein>
    <submittedName>
        <fullName evidence="1">Uncharacterized protein</fullName>
    </submittedName>
</protein>
<sequence length="106" mass="12744">MVRGEALQDYKDFIRVTRKSFAKDIVMLRKSTEGIHKSFNKNRHVNSDTEIRNSLSMHVLGVFKKMQKPNRTVTEPITELKNRLIKKTVWLWFEKFKKLNFWFGKK</sequence>
<reference evidence="2" key="1">
    <citation type="journal article" date="2023" name="G3 (Bethesda)">
        <title>Genome assembly and association tests identify interacting loci associated with vigor, precocity, and sex in interspecific pistachio rootstocks.</title>
        <authorList>
            <person name="Palmer W."/>
            <person name="Jacygrad E."/>
            <person name="Sagayaradj S."/>
            <person name="Cavanaugh K."/>
            <person name="Han R."/>
            <person name="Bertier L."/>
            <person name="Beede B."/>
            <person name="Kafkas S."/>
            <person name="Golino D."/>
            <person name="Preece J."/>
            <person name="Michelmore R."/>
        </authorList>
    </citation>
    <scope>NUCLEOTIDE SEQUENCE [LARGE SCALE GENOMIC DNA]</scope>
</reference>
<keyword evidence="2" id="KW-1185">Reference proteome</keyword>
<comment type="caution">
    <text evidence="1">The sequence shown here is derived from an EMBL/GenBank/DDBJ whole genome shotgun (WGS) entry which is preliminary data.</text>
</comment>